<dbReference type="InterPro" id="IPR020855">
    <property type="entry name" value="Ureohydrolase_Mn_BS"/>
</dbReference>
<sequence length="324" mass="35698">MKKLRHLKPAGEAVFKDSYTTKARELLEAYSPGMQREIAVVGVPLSKASISHSGASFAPTTIREALQSYTTYSGEEGMEIADRIIDFGDIYMNPTDVTQNQERITEGLTDVFATETAGNWMILGGDHSISYSSIKAFAEKKTVGVIQFDAHHDLRNTEDGGPTNGTPFRRLLEDSIIRGENLTQIGIRDFTNSGAYDEYAKEQSVTVYTMADVDRLSLNQILEIEIQRLAKVVDVIYLSVDMDVLDQAFAPGCPAIGPGGMDSKTLLKGILFASHYEKVQAMDIVEIDPTIDFRNMTSRIAAYVMLQFIKGKRMDDGGGTQKGL</sequence>
<dbReference type="PIRSF" id="PIRSF036979">
    <property type="entry name" value="Arginase"/>
    <property type="match status" value="1"/>
</dbReference>
<dbReference type="GO" id="GO:0019556">
    <property type="term" value="P:L-histidine catabolic process to glutamate and formamide"/>
    <property type="evidence" value="ECO:0007669"/>
    <property type="project" value="UniProtKB-UniRule"/>
</dbReference>
<dbReference type="CDD" id="cd09990">
    <property type="entry name" value="Agmatinase-like"/>
    <property type="match status" value="1"/>
</dbReference>
<dbReference type="GO" id="GO:0008783">
    <property type="term" value="F:agmatinase activity"/>
    <property type="evidence" value="ECO:0007669"/>
    <property type="project" value="TreeGrafter"/>
</dbReference>
<feature type="binding site" evidence="6">
    <location>
        <position position="151"/>
    </location>
    <ligand>
        <name>Mn(2+)</name>
        <dbReference type="ChEBI" id="CHEBI:29035"/>
        <label>1</label>
    </ligand>
</feature>
<dbReference type="Proteomes" id="UP000218887">
    <property type="component" value="Unassembled WGS sequence"/>
</dbReference>
<keyword evidence="3" id="KW-0369">Histidine metabolism</keyword>
<keyword evidence="1 6" id="KW-0479">Metal-binding</keyword>
<feature type="binding site" evidence="6">
    <location>
        <position position="127"/>
    </location>
    <ligand>
        <name>Mn(2+)</name>
        <dbReference type="ChEBI" id="CHEBI:29035"/>
        <label>1</label>
    </ligand>
</feature>
<name>A0A2A2IJK4_9BACI</name>
<proteinExistence type="inferred from homology"/>
<dbReference type="SUPFAM" id="SSF52768">
    <property type="entry name" value="Arginase/deacetylase"/>
    <property type="match status" value="1"/>
</dbReference>
<dbReference type="InterPro" id="IPR006035">
    <property type="entry name" value="Ureohydrolase"/>
</dbReference>
<dbReference type="EC" id="3.5.3.8" evidence="5"/>
<dbReference type="NCBIfam" id="TIGR01227">
    <property type="entry name" value="hutG"/>
    <property type="match status" value="1"/>
</dbReference>
<comment type="cofactor">
    <cofactor evidence="6">
        <name>Mn(2+)</name>
        <dbReference type="ChEBI" id="CHEBI:29035"/>
    </cofactor>
    <text evidence="6">Binds 2 manganese ions per subunit.</text>
</comment>
<dbReference type="GO" id="GO:0050415">
    <property type="term" value="F:formimidoylglutamase activity"/>
    <property type="evidence" value="ECO:0007669"/>
    <property type="project" value="UniProtKB-UniRule"/>
</dbReference>
<evidence type="ECO:0000313" key="10">
    <source>
        <dbReference type="Proteomes" id="UP000218887"/>
    </source>
</evidence>
<protein>
    <recommendedName>
        <fullName evidence="5">Formimidoylglutamase</fullName>
        <ecNumber evidence="5">3.5.3.8</ecNumber>
    </recommendedName>
</protein>
<keyword evidence="4 6" id="KW-0464">Manganese</keyword>
<comment type="similarity">
    <text evidence="7 8">Belongs to the arginase family.</text>
</comment>
<evidence type="ECO:0000256" key="1">
    <source>
        <dbReference type="ARBA" id="ARBA00022723"/>
    </source>
</evidence>
<dbReference type="RefSeq" id="WP_095653813.1">
    <property type="nucleotide sequence ID" value="NZ_NPOA01000001.1"/>
</dbReference>
<comment type="caution">
    <text evidence="9">The sequence shown here is derived from an EMBL/GenBank/DDBJ whole genome shotgun (WGS) entry which is preliminary data.</text>
</comment>
<gene>
    <name evidence="9" type="primary">hutG</name>
    <name evidence="9" type="ORF">CIL05_01970</name>
</gene>
<keyword evidence="10" id="KW-1185">Reference proteome</keyword>
<dbReference type="InterPro" id="IPR023696">
    <property type="entry name" value="Ureohydrolase_dom_sf"/>
</dbReference>
<evidence type="ECO:0000256" key="8">
    <source>
        <dbReference type="RuleBase" id="RU003684"/>
    </source>
</evidence>
<dbReference type="OrthoDB" id="9788689at2"/>
<dbReference type="PANTHER" id="PTHR11358">
    <property type="entry name" value="ARGINASE/AGMATINASE"/>
    <property type="match status" value="1"/>
</dbReference>
<feature type="binding site" evidence="6">
    <location>
        <position position="241"/>
    </location>
    <ligand>
        <name>Mn(2+)</name>
        <dbReference type="ChEBI" id="CHEBI:29035"/>
        <label>1</label>
    </ligand>
</feature>
<evidence type="ECO:0000256" key="4">
    <source>
        <dbReference type="ARBA" id="ARBA00023211"/>
    </source>
</evidence>
<accession>A0A2A2IJK4</accession>
<dbReference type="InterPro" id="IPR005923">
    <property type="entry name" value="HutG"/>
</dbReference>
<evidence type="ECO:0000256" key="5">
    <source>
        <dbReference type="NCBIfam" id="TIGR01227"/>
    </source>
</evidence>
<dbReference type="EMBL" id="NPOA01000001">
    <property type="protein sequence ID" value="PAV31444.1"/>
    <property type="molecule type" value="Genomic_DNA"/>
</dbReference>
<organism evidence="9 10">
    <name type="scientific">Virgibacillus profundi</name>
    <dbReference type="NCBI Taxonomy" id="2024555"/>
    <lineage>
        <taxon>Bacteria</taxon>
        <taxon>Bacillati</taxon>
        <taxon>Bacillota</taxon>
        <taxon>Bacilli</taxon>
        <taxon>Bacillales</taxon>
        <taxon>Bacillaceae</taxon>
        <taxon>Virgibacillus</taxon>
    </lineage>
</organism>
<feature type="binding site" evidence="6">
    <location>
        <position position="149"/>
    </location>
    <ligand>
        <name>Mn(2+)</name>
        <dbReference type="ChEBI" id="CHEBI:29035"/>
        <label>1</label>
    </ligand>
</feature>
<dbReference type="PROSITE" id="PS01053">
    <property type="entry name" value="ARGINASE_1"/>
    <property type="match status" value="1"/>
</dbReference>
<evidence type="ECO:0000256" key="2">
    <source>
        <dbReference type="ARBA" id="ARBA00022801"/>
    </source>
</evidence>
<feature type="binding site" evidence="6">
    <location>
        <position position="243"/>
    </location>
    <ligand>
        <name>Mn(2+)</name>
        <dbReference type="ChEBI" id="CHEBI:29035"/>
        <label>1</label>
    </ligand>
</feature>
<evidence type="ECO:0000256" key="7">
    <source>
        <dbReference type="PROSITE-ProRule" id="PRU00742"/>
    </source>
</evidence>
<dbReference type="PRINTS" id="PR00116">
    <property type="entry name" value="ARGINASE"/>
</dbReference>
<dbReference type="Gene3D" id="3.40.800.10">
    <property type="entry name" value="Ureohydrolase domain"/>
    <property type="match status" value="1"/>
</dbReference>
<dbReference type="PROSITE" id="PS51409">
    <property type="entry name" value="ARGINASE_2"/>
    <property type="match status" value="1"/>
</dbReference>
<evidence type="ECO:0000313" key="9">
    <source>
        <dbReference type="EMBL" id="PAV31444.1"/>
    </source>
</evidence>
<feature type="binding site" evidence="6">
    <location>
        <position position="153"/>
    </location>
    <ligand>
        <name>Mn(2+)</name>
        <dbReference type="ChEBI" id="CHEBI:29035"/>
        <label>1</label>
    </ligand>
</feature>
<dbReference type="GO" id="GO:0033389">
    <property type="term" value="P:putrescine biosynthetic process from arginine, via agmatine"/>
    <property type="evidence" value="ECO:0007669"/>
    <property type="project" value="TreeGrafter"/>
</dbReference>
<dbReference type="GO" id="GO:0046872">
    <property type="term" value="F:metal ion binding"/>
    <property type="evidence" value="ECO:0007669"/>
    <property type="project" value="UniProtKB-KW"/>
</dbReference>
<reference evidence="9 10" key="1">
    <citation type="submission" date="2017-08" db="EMBL/GenBank/DDBJ databases">
        <title>Virgibacillus indicus sp. nov. and Virgibacillus profoundi sp. nov, two moderately halophilic bacteria isolated from marine sediment by using the Microfluidic Streak Plate.</title>
        <authorList>
            <person name="Xu B."/>
            <person name="Hu B."/>
            <person name="Wang J."/>
            <person name="Zhu Y."/>
            <person name="Huang L."/>
            <person name="Du W."/>
            <person name="Huang Y."/>
        </authorList>
    </citation>
    <scope>NUCLEOTIDE SEQUENCE [LARGE SCALE GENOMIC DNA]</scope>
    <source>
        <strain evidence="9 10">IO3-P3-H5</strain>
    </source>
</reference>
<dbReference type="Pfam" id="PF00491">
    <property type="entry name" value="Arginase"/>
    <property type="match status" value="1"/>
</dbReference>
<keyword evidence="2 8" id="KW-0378">Hydrolase</keyword>
<evidence type="ECO:0000256" key="3">
    <source>
        <dbReference type="ARBA" id="ARBA00022808"/>
    </source>
</evidence>
<dbReference type="PANTHER" id="PTHR11358:SF35">
    <property type="entry name" value="FORMIMIDOYLGLUTAMASE"/>
    <property type="match status" value="1"/>
</dbReference>
<evidence type="ECO:0000256" key="6">
    <source>
        <dbReference type="PIRSR" id="PIRSR036979-1"/>
    </source>
</evidence>
<dbReference type="AlphaFoldDB" id="A0A2A2IJK4"/>